<dbReference type="Gene3D" id="3.30.710.10">
    <property type="entry name" value="Potassium Channel Kv1.1, Chain A"/>
    <property type="match status" value="1"/>
</dbReference>
<dbReference type="InterPro" id="IPR011333">
    <property type="entry name" value="SKP1/BTB/POZ_sf"/>
</dbReference>
<feature type="compositionally biased region" description="Basic and acidic residues" evidence="1">
    <location>
        <begin position="435"/>
        <end position="445"/>
    </location>
</feature>
<evidence type="ECO:0000313" key="3">
    <source>
        <dbReference type="Proteomes" id="UP001243330"/>
    </source>
</evidence>
<comment type="caution">
    <text evidence="2">The sequence shown here is derived from an EMBL/GenBank/DDBJ whole genome shotgun (WGS) entry which is preliminary data.</text>
</comment>
<protein>
    <submittedName>
        <fullName evidence="2">Nuclear pore protein-like protein</fullName>
    </submittedName>
</protein>
<feature type="region of interest" description="Disordered" evidence="1">
    <location>
        <begin position="389"/>
        <end position="479"/>
    </location>
</feature>
<evidence type="ECO:0000256" key="1">
    <source>
        <dbReference type="SAM" id="MobiDB-lite"/>
    </source>
</evidence>
<keyword evidence="3" id="KW-1185">Reference proteome</keyword>
<organism evidence="2 3">
    <name type="scientific">Colletotrichum chrysophilum</name>
    <dbReference type="NCBI Taxonomy" id="1836956"/>
    <lineage>
        <taxon>Eukaryota</taxon>
        <taxon>Fungi</taxon>
        <taxon>Dikarya</taxon>
        <taxon>Ascomycota</taxon>
        <taxon>Pezizomycotina</taxon>
        <taxon>Sordariomycetes</taxon>
        <taxon>Hypocreomycetidae</taxon>
        <taxon>Glomerellales</taxon>
        <taxon>Glomerellaceae</taxon>
        <taxon>Colletotrichum</taxon>
        <taxon>Colletotrichum gloeosporioides species complex</taxon>
    </lineage>
</organism>
<proteinExistence type="predicted"/>
<reference evidence="2" key="1">
    <citation type="submission" date="2023-01" db="EMBL/GenBank/DDBJ databases">
        <title>Colletotrichum chrysophilum M932 genome sequence.</title>
        <authorList>
            <person name="Baroncelli R."/>
        </authorList>
    </citation>
    <scope>NUCLEOTIDE SEQUENCE</scope>
    <source>
        <strain evidence="2">M932</strain>
    </source>
</reference>
<feature type="compositionally biased region" description="Low complexity" evidence="1">
    <location>
        <begin position="350"/>
        <end position="365"/>
    </location>
</feature>
<dbReference type="Proteomes" id="UP001243330">
    <property type="component" value="Unassembled WGS sequence"/>
</dbReference>
<gene>
    <name evidence="2" type="ORF">CCHR01_00546</name>
</gene>
<sequence>MSPLKETGSPELTELDPRGDVVFVVGSAAGEDTPARSFRACSRTMARVSPVFDRMLNGKFTEAKPAASGSGDAAADWVVQLRDDKPDAFALFASIAHAQYRCVPRSLTIDKFYDLTVLTHYYDATPMLTPWLQGWISGIGEVPDVGSEGLLMPKLLWISWELGHKQLFESTARRMVMECQGSMIGEDAGLEELSMPPDIIERINAIRSQTIQSIMDVFRDLYEKLVTVDEGPRWCLHASYMGPHRCESMILGSMTFCLTRAGLWPIPETSDVDDSVVMLYSTLMNLVIHDIGRPGEKGGVDHSECNPRAFLMGQIKDILAEVPSPGLQVYLRCQTPESRTMPGRDPPPDVLLSSPAPAASRTSPLEPEVGIQCEGYNVVLRWDTGIASRGRLTGAPTPADAPPAKRRRTTLSSRSSSGEHPSEKDSDPKPAAPPGREKGRSRELFPRQIPLALPPNPEPSPQHSEPSQAGSPWPGQTEEDRHLYEQSTHLYVSSPANPSSLFEEYYLRGLHLFRKQLESYDGTVNVGVIPNPLMKLFQSAPWSVHLELMTTVYGLGGSLHGSAILDNPDACFPLELMAVMDMPTFVRGRSTMTLGIWHRLRQAQESRHEKAEGGIEVITSLPRSLLDIFSSIQDESSEDALLSWPGELGEIPQIHLWEAYRFAGALTGRRLRRGLGLSSLAPSTELLVGRLVAAIDALCDTRTRPEYDHLLTTNSLLYPYVAARLEVATLQRRPSWMEVLRRAVDICQPYGRSANACNIAEMLDEAWKAGDDDYDIDEHARRRNVEIALF</sequence>
<name>A0AAD9AZ81_9PEZI</name>
<feature type="region of interest" description="Disordered" evidence="1">
    <location>
        <begin position="337"/>
        <end position="366"/>
    </location>
</feature>
<dbReference type="AlphaFoldDB" id="A0AAD9AZ81"/>
<dbReference type="EMBL" id="JAQOWY010000005">
    <property type="protein sequence ID" value="KAK1856783.1"/>
    <property type="molecule type" value="Genomic_DNA"/>
</dbReference>
<evidence type="ECO:0000313" key="2">
    <source>
        <dbReference type="EMBL" id="KAK1856783.1"/>
    </source>
</evidence>
<accession>A0AAD9AZ81</accession>